<comment type="similarity">
    <text evidence="2">Belongs to the OmpP1/FadL family.</text>
</comment>
<gene>
    <name evidence="9" type="ORF">N2K84_07310</name>
</gene>
<evidence type="ECO:0000313" key="9">
    <source>
        <dbReference type="EMBL" id="MCW0482532.1"/>
    </source>
</evidence>
<dbReference type="EMBL" id="JAPAAF010000007">
    <property type="protein sequence ID" value="MCW0482532.1"/>
    <property type="molecule type" value="Genomic_DNA"/>
</dbReference>
<keyword evidence="6" id="KW-0472">Membrane</keyword>
<name>A0AA41YCK0_9BACT</name>
<dbReference type="Proteomes" id="UP001163821">
    <property type="component" value="Unassembled WGS sequence"/>
</dbReference>
<evidence type="ECO:0000313" key="10">
    <source>
        <dbReference type="Proteomes" id="UP001163821"/>
    </source>
</evidence>
<organism evidence="9 10">
    <name type="scientific">Gaoshiqia sediminis</name>
    <dbReference type="NCBI Taxonomy" id="2986998"/>
    <lineage>
        <taxon>Bacteria</taxon>
        <taxon>Pseudomonadati</taxon>
        <taxon>Bacteroidota</taxon>
        <taxon>Bacteroidia</taxon>
        <taxon>Marinilabiliales</taxon>
        <taxon>Prolixibacteraceae</taxon>
        <taxon>Gaoshiqia</taxon>
    </lineage>
</organism>
<dbReference type="GO" id="GO:0009279">
    <property type="term" value="C:cell outer membrane"/>
    <property type="evidence" value="ECO:0007669"/>
    <property type="project" value="UniProtKB-SubCell"/>
</dbReference>
<comment type="subcellular location">
    <subcellularLocation>
        <location evidence="1">Cell outer membrane</location>
        <topology evidence="1">Multi-pass membrane protein</topology>
    </subcellularLocation>
</comment>
<dbReference type="RefSeq" id="WP_282591137.1">
    <property type="nucleotide sequence ID" value="NZ_JAPAAF010000007.1"/>
</dbReference>
<dbReference type="InterPro" id="IPR005017">
    <property type="entry name" value="OMPP1/FadL/TodX"/>
</dbReference>
<dbReference type="AlphaFoldDB" id="A0AA41YCK0"/>
<evidence type="ECO:0000256" key="5">
    <source>
        <dbReference type="ARBA" id="ARBA00022729"/>
    </source>
</evidence>
<evidence type="ECO:0000256" key="4">
    <source>
        <dbReference type="ARBA" id="ARBA00022692"/>
    </source>
</evidence>
<dbReference type="SUPFAM" id="SSF56935">
    <property type="entry name" value="Porins"/>
    <property type="match status" value="1"/>
</dbReference>
<keyword evidence="7" id="KW-0998">Cell outer membrane</keyword>
<evidence type="ECO:0008006" key="11">
    <source>
        <dbReference type="Google" id="ProtNLM"/>
    </source>
</evidence>
<evidence type="ECO:0000256" key="1">
    <source>
        <dbReference type="ARBA" id="ARBA00004571"/>
    </source>
</evidence>
<evidence type="ECO:0000256" key="3">
    <source>
        <dbReference type="ARBA" id="ARBA00022452"/>
    </source>
</evidence>
<dbReference type="GO" id="GO:0015483">
    <property type="term" value="F:long-chain fatty acid transporting porin activity"/>
    <property type="evidence" value="ECO:0007669"/>
    <property type="project" value="TreeGrafter"/>
</dbReference>
<keyword evidence="3" id="KW-1134">Transmembrane beta strand</keyword>
<keyword evidence="4" id="KW-0812">Transmembrane</keyword>
<sequence length="449" mass="49666">MKKTNLLTLACVMVSQVVFAGGILTNANQSAQYVRMLSRNASLDIDAVYYNPAGLVRLENGYHFSLNNQSIFQNRTIENLYPLLNESTYEGGLTVPVFPSAFAVYKKDRLALSFGFGVNAGGGTAEYKTGLPSFEIPFSALPSLITGLGVPTPNYAADLYFKGSSVFLGFQANASYEISEVISASVGFRYLDAVNKYDGHIRDILINPQHPQVNPLGGFIPAPDFFTAIGQNNYAALTSDKEVEVKQKGTGYTPILGLNIKPGDRLNIGMKYEFRTKLEMTNETEVDGTGEFPDGDKFRNDIPAILMAGIDYKLFDNFHVSCSFNNYFDKGANWDGKENEVKENLYELMLGMEYQLSDITKISAGFMHSETGVGRGYQTDISYSLSSNSVGFGMQFKVNDRFDLDLGGLYTAYQDGYKEISYPGIGTFKEMYDKTNLAFTIGVSYHLYK</sequence>
<keyword evidence="10" id="KW-1185">Reference proteome</keyword>
<dbReference type="Gene3D" id="2.40.160.60">
    <property type="entry name" value="Outer membrane protein transport protein (OMPP1/FadL/TodX)"/>
    <property type="match status" value="1"/>
</dbReference>
<keyword evidence="5 8" id="KW-0732">Signal</keyword>
<proteinExistence type="inferred from homology"/>
<evidence type="ECO:0000256" key="2">
    <source>
        <dbReference type="ARBA" id="ARBA00008163"/>
    </source>
</evidence>
<evidence type="ECO:0000256" key="6">
    <source>
        <dbReference type="ARBA" id="ARBA00023136"/>
    </source>
</evidence>
<dbReference type="PANTHER" id="PTHR35093">
    <property type="entry name" value="OUTER MEMBRANE PROTEIN NMB0088-RELATED"/>
    <property type="match status" value="1"/>
</dbReference>
<dbReference type="PANTHER" id="PTHR35093:SF8">
    <property type="entry name" value="OUTER MEMBRANE PROTEIN NMB0088-RELATED"/>
    <property type="match status" value="1"/>
</dbReference>
<evidence type="ECO:0000256" key="8">
    <source>
        <dbReference type="SAM" id="SignalP"/>
    </source>
</evidence>
<protein>
    <recommendedName>
        <fullName evidence="11">Long-chain fatty acid transport protein</fullName>
    </recommendedName>
</protein>
<feature type="signal peptide" evidence="8">
    <location>
        <begin position="1"/>
        <end position="20"/>
    </location>
</feature>
<comment type="caution">
    <text evidence="9">The sequence shown here is derived from an EMBL/GenBank/DDBJ whole genome shotgun (WGS) entry which is preliminary data.</text>
</comment>
<accession>A0AA41YCK0</accession>
<feature type="chain" id="PRO_5041435064" description="Long-chain fatty acid transport protein" evidence="8">
    <location>
        <begin position="21"/>
        <end position="449"/>
    </location>
</feature>
<evidence type="ECO:0000256" key="7">
    <source>
        <dbReference type="ARBA" id="ARBA00023237"/>
    </source>
</evidence>
<reference evidence="9" key="1">
    <citation type="submission" date="2022-10" db="EMBL/GenBank/DDBJ databases">
        <title>Gaoshiqiia sediminis gen. nov., sp. nov., isolated from coastal sediment.</title>
        <authorList>
            <person name="Yu W.X."/>
            <person name="Mu D.S."/>
            <person name="Du J.Z."/>
            <person name="Liang Y.Q."/>
        </authorList>
    </citation>
    <scope>NUCLEOTIDE SEQUENCE</scope>
    <source>
        <strain evidence="9">A06</strain>
    </source>
</reference>